<evidence type="ECO:0000313" key="1">
    <source>
        <dbReference type="EMBL" id="GFH61893.1"/>
    </source>
</evidence>
<protein>
    <submittedName>
        <fullName evidence="1">Uncharacterized protein</fullName>
    </submittedName>
</protein>
<dbReference type="Proteomes" id="UP001054902">
    <property type="component" value="Unassembled WGS sequence"/>
</dbReference>
<gene>
    <name evidence="1" type="ORF">CTEN210_18369</name>
</gene>
<proteinExistence type="predicted"/>
<sequence length="79" mass="8976">MVSICDRLNSNILVGYKTGNAMALILSTNSDVTRLSLMAFRKQRDTFHKLNFLKGHVFPLLLCNARNIGKCLKGWTIEY</sequence>
<reference evidence="1 2" key="1">
    <citation type="journal article" date="2021" name="Sci. Rep.">
        <title>The genome of the diatom Chaetoceros tenuissimus carries an ancient integrated fragment of an extant virus.</title>
        <authorList>
            <person name="Hongo Y."/>
            <person name="Kimura K."/>
            <person name="Takaki Y."/>
            <person name="Yoshida Y."/>
            <person name="Baba S."/>
            <person name="Kobayashi G."/>
            <person name="Nagasaki K."/>
            <person name="Hano T."/>
            <person name="Tomaru Y."/>
        </authorList>
    </citation>
    <scope>NUCLEOTIDE SEQUENCE [LARGE SCALE GENOMIC DNA]</scope>
    <source>
        <strain evidence="1 2">NIES-3715</strain>
    </source>
</reference>
<evidence type="ECO:0000313" key="2">
    <source>
        <dbReference type="Proteomes" id="UP001054902"/>
    </source>
</evidence>
<comment type="caution">
    <text evidence="1">The sequence shown here is derived from an EMBL/GenBank/DDBJ whole genome shotgun (WGS) entry which is preliminary data.</text>
</comment>
<dbReference type="EMBL" id="BLLK01000075">
    <property type="protein sequence ID" value="GFH61893.1"/>
    <property type="molecule type" value="Genomic_DNA"/>
</dbReference>
<keyword evidence="2" id="KW-1185">Reference proteome</keyword>
<name>A0AAD3HG84_9STRA</name>
<dbReference type="AlphaFoldDB" id="A0AAD3HG84"/>
<accession>A0AAD3HG84</accession>
<organism evidence="1 2">
    <name type="scientific">Chaetoceros tenuissimus</name>
    <dbReference type="NCBI Taxonomy" id="426638"/>
    <lineage>
        <taxon>Eukaryota</taxon>
        <taxon>Sar</taxon>
        <taxon>Stramenopiles</taxon>
        <taxon>Ochrophyta</taxon>
        <taxon>Bacillariophyta</taxon>
        <taxon>Coscinodiscophyceae</taxon>
        <taxon>Chaetocerotophycidae</taxon>
        <taxon>Chaetocerotales</taxon>
        <taxon>Chaetocerotaceae</taxon>
        <taxon>Chaetoceros</taxon>
    </lineage>
</organism>